<evidence type="ECO:0000256" key="1">
    <source>
        <dbReference type="SAM" id="MobiDB-lite"/>
    </source>
</evidence>
<proteinExistence type="predicted"/>
<evidence type="ECO:0000313" key="3">
    <source>
        <dbReference type="EnsemblMetazoa" id="ASIC010277-PA"/>
    </source>
</evidence>
<feature type="region of interest" description="Disordered" evidence="1">
    <location>
        <begin position="18"/>
        <end position="105"/>
    </location>
</feature>
<dbReference type="EMBL" id="ATLV01017851">
    <property type="status" value="NOT_ANNOTATED_CDS"/>
    <property type="molecule type" value="Genomic_DNA"/>
</dbReference>
<dbReference type="EnsemblMetazoa" id="ASIC010277-RA">
    <property type="protein sequence ID" value="ASIC010277-PA"/>
    <property type="gene ID" value="ASIC010277"/>
</dbReference>
<reference evidence="2 4" key="1">
    <citation type="journal article" date="2014" name="BMC Genomics">
        <title>Genome sequence of Anopheles sinensis provides insight into genetics basis of mosquito competence for malaria parasites.</title>
        <authorList>
            <person name="Zhou D."/>
            <person name="Zhang D."/>
            <person name="Ding G."/>
            <person name="Shi L."/>
            <person name="Hou Q."/>
            <person name="Ye Y."/>
            <person name="Xu Y."/>
            <person name="Zhou H."/>
            <person name="Xiong C."/>
            <person name="Li S."/>
            <person name="Yu J."/>
            <person name="Hong S."/>
            <person name="Yu X."/>
            <person name="Zou P."/>
            <person name="Chen C."/>
            <person name="Chang X."/>
            <person name="Wang W."/>
            <person name="Lv Y."/>
            <person name="Sun Y."/>
            <person name="Ma L."/>
            <person name="Shen B."/>
            <person name="Zhu C."/>
        </authorList>
    </citation>
    <scope>NUCLEOTIDE SEQUENCE [LARGE SCALE GENOMIC DNA]</scope>
</reference>
<sequence length="105" mass="11386">MNCRNVDACWGQPLATCARTRTGTGGQWERASEQESRPRAGVQFQTPRTYGTEMERGQPEPRPGVPKSNERNTGGAGGKATTTPPPLPLVEPTVRADFCQQSART</sequence>
<evidence type="ECO:0000313" key="2">
    <source>
        <dbReference type="EMBL" id="KFB42564.1"/>
    </source>
</evidence>
<gene>
    <name evidence="2" type="ORF">ZHAS_00010277</name>
</gene>
<organism evidence="2">
    <name type="scientific">Anopheles sinensis</name>
    <name type="common">Mosquito</name>
    <dbReference type="NCBI Taxonomy" id="74873"/>
    <lineage>
        <taxon>Eukaryota</taxon>
        <taxon>Metazoa</taxon>
        <taxon>Ecdysozoa</taxon>
        <taxon>Arthropoda</taxon>
        <taxon>Hexapoda</taxon>
        <taxon>Insecta</taxon>
        <taxon>Pterygota</taxon>
        <taxon>Neoptera</taxon>
        <taxon>Endopterygota</taxon>
        <taxon>Diptera</taxon>
        <taxon>Nematocera</taxon>
        <taxon>Culicoidea</taxon>
        <taxon>Culicidae</taxon>
        <taxon>Anophelinae</taxon>
        <taxon>Anopheles</taxon>
    </lineage>
</organism>
<keyword evidence="4" id="KW-1185">Reference proteome</keyword>
<dbReference type="VEuPathDB" id="VectorBase:ASIC010277"/>
<dbReference type="Proteomes" id="UP000030765">
    <property type="component" value="Unassembled WGS sequence"/>
</dbReference>
<accession>A0A084VX70</accession>
<evidence type="ECO:0000313" key="4">
    <source>
        <dbReference type="Proteomes" id="UP000030765"/>
    </source>
</evidence>
<name>A0A084VX70_ANOSI</name>
<dbReference type="AlphaFoldDB" id="A0A084VX70"/>
<dbReference type="EMBL" id="KE525195">
    <property type="protein sequence ID" value="KFB42564.1"/>
    <property type="molecule type" value="Genomic_DNA"/>
</dbReference>
<protein>
    <submittedName>
        <fullName evidence="2 3">Uncharacterized protein</fullName>
    </submittedName>
</protein>
<reference evidence="3" key="2">
    <citation type="submission" date="2020-05" db="UniProtKB">
        <authorList>
            <consortium name="EnsemblMetazoa"/>
        </authorList>
    </citation>
    <scope>IDENTIFICATION</scope>
</reference>